<dbReference type="PANTHER" id="PTHR30290:SF9">
    <property type="entry name" value="OLIGOPEPTIDE-BINDING PROTEIN APPA"/>
    <property type="match status" value="1"/>
</dbReference>
<keyword evidence="2" id="KW-0813">Transport</keyword>
<gene>
    <name evidence="6" type="ORF">LY71_11620</name>
</gene>
<comment type="caution">
    <text evidence="6">The sequence shown here is derived from an EMBL/GenBank/DDBJ whole genome shotgun (WGS) entry which is preliminary data.</text>
</comment>
<keyword evidence="3 4" id="KW-0732">Signal</keyword>
<dbReference type="PIRSF" id="PIRSF002741">
    <property type="entry name" value="MppA"/>
    <property type="match status" value="1"/>
</dbReference>
<dbReference type="InterPro" id="IPR000914">
    <property type="entry name" value="SBP_5_dom"/>
</dbReference>
<feature type="domain" description="Solute-binding protein family 5" evidence="5">
    <location>
        <begin position="82"/>
        <end position="430"/>
    </location>
</feature>
<organism evidence="6 7">
    <name type="scientific">Geodermatophilus tzadiensis</name>
    <dbReference type="NCBI Taxonomy" id="1137988"/>
    <lineage>
        <taxon>Bacteria</taxon>
        <taxon>Bacillati</taxon>
        <taxon>Actinomycetota</taxon>
        <taxon>Actinomycetes</taxon>
        <taxon>Geodermatophilales</taxon>
        <taxon>Geodermatophilaceae</taxon>
        <taxon>Geodermatophilus</taxon>
    </lineage>
</organism>
<dbReference type="PANTHER" id="PTHR30290">
    <property type="entry name" value="PERIPLASMIC BINDING COMPONENT OF ABC TRANSPORTER"/>
    <property type="match status" value="1"/>
</dbReference>
<dbReference type="GO" id="GO:0042597">
    <property type="term" value="C:periplasmic space"/>
    <property type="evidence" value="ECO:0007669"/>
    <property type="project" value="UniProtKB-ARBA"/>
</dbReference>
<protein>
    <submittedName>
        <fullName evidence="6">Peptide/nickel transport system substrate-binding protein</fullName>
    </submittedName>
</protein>
<dbReference type="GO" id="GO:0043190">
    <property type="term" value="C:ATP-binding cassette (ABC) transporter complex"/>
    <property type="evidence" value="ECO:0007669"/>
    <property type="project" value="InterPro"/>
</dbReference>
<dbReference type="OrthoDB" id="9796817at2"/>
<evidence type="ECO:0000256" key="1">
    <source>
        <dbReference type="ARBA" id="ARBA00005695"/>
    </source>
</evidence>
<evidence type="ECO:0000256" key="2">
    <source>
        <dbReference type="ARBA" id="ARBA00022448"/>
    </source>
</evidence>
<dbReference type="SUPFAM" id="SSF53850">
    <property type="entry name" value="Periplasmic binding protein-like II"/>
    <property type="match status" value="1"/>
</dbReference>
<dbReference type="GO" id="GO:0015833">
    <property type="term" value="P:peptide transport"/>
    <property type="evidence" value="ECO:0007669"/>
    <property type="project" value="TreeGrafter"/>
</dbReference>
<dbReference type="EMBL" id="PVTG01000016">
    <property type="protein sequence ID" value="PRY44341.1"/>
    <property type="molecule type" value="Genomic_DNA"/>
</dbReference>
<dbReference type="InterPro" id="IPR039424">
    <property type="entry name" value="SBP_5"/>
</dbReference>
<evidence type="ECO:0000313" key="6">
    <source>
        <dbReference type="EMBL" id="PRY44341.1"/>
    </source>
</evidence>
<dbReference type="Gene3D" id="3.10.105.10">
    <property type="entry name" value="Dipeptide-binding Protein, Domain 3"/>
    <property type="match status" value="1"/>
</dbReference>
<accession>A0A2T0TFB5</accession>
<name>A0A2T0TFB5_9ACTN</name>
<evidence type="ECO:0000259" key="5">
    <source>
        <dbReference type="Pfam" id="PF00496"/>
    </source>
</evidence>
<feature type="signal peptide" evidence="4">
    <location>
        <begin position="1"/>
        <end position="21"/>
    </location>
</feature>
<dbReference type="RefSeq" id="WP_106280346.1">
    <property type="nucleotide sequence ID" value="NZ_PVTG01000016.1"/>
</dbReference>
<evidence type="ECO:0000256" key="4">
    <source>
        <dbReference type="SAM" id="SignalP"/>
    </source>
</evidence>
<dbReference type="AlphaFoldDB" id="A0A2T0TFB5"/>
<sequence length="508" mass="55427">MRTNRLLPLAAAAALVLPACGGGESVDTGGGGGGGGDNTLIAAVSAEPDQFDPHVTNAYASFQVLENVYDTLVVPSAEDLTMQPSLAESWTTSPDQLTWTFTLRDGVTFHDGSEFDSADVVYSYRRIIDEDLSNAYRFATVADVQAPDPRTVVITVTRPTPNLLELIGSFKGMAIVSENAAEEFDLQSEANGTGPFQLESSDANGTVLTAYEDYWGGAPTIDGVEFRYITEASSALTALRNGEVQWTDNVPPQNVADLEGDEEVELGSVTSVEYFYMSMNYQVPPFDNRDVRRAIATAIDRDEVTQAARFGAAQTNQTAIPEGSPYYLDYAPFTPDQDAARRLIEQAGVQTPLTMGLMVTDEYPETVAAAQVIASQLEPIGIDVEIQEEDFATWLDRQSQGDFDAFMLSWIGNIDPADFYENQHLSTGGSNYQKYSNPQVDDLLTRAATEVDPTARKDLYDQAARIIVDDVSYLYLYNPDEVQAWVPGLTGYQVRADAAINFETVELP</sequence>
<evidence type="ECO:0000313" key="7">
    <source>
        <dbReference type="Proteomes" id="UP000239210"/>
    </source>
</evidence>
<proteinExistence type="inferred from homology"/>
<dbReference type="GO" id="GO:1904680">
    <property type="term" value="F:peptide transmembrane transporter activity"/>
    <property type="evidence" value="ECO:0007669"/>
    <property type="project" value="TreeGrafter"/>
</dbReference>
<reference evidence="6 7" key="1">
    <citation type="submission" date="2018-03" db="EMBL/GenBank/DDBJ databases">
        <title>Genomic Encyclopedia of Archaeal and Bacterial Type Strains, Phase II (KMG-II): from individual species to whole genera.</title>
        <authorList>
            <person name="Goeker M."/>
        </authorList>
    </citation>
    <scope>NUCLEOTIDE SEQUENCE [LARGE SCALE GENOMIC DNA]</scope>
    <source>
        <strain evidence="6 7">DSM 45416</strain>
    </source>
</reference>
<feature type="chain" id="PRO_5039364646" evidence="4">
    <location>
        <begin position="22"/>
        <end position="508"/>
    </location>
</feature>
<dbReference type="Proteomes" id="UP000239210">
    <property type="component" value="Unassembled WGS sequence"/>
</dbReference>
<dbReference type="Gene3D" id="3.40.190.10">
    <property type="entry name" value="Periplasmic binding protein-like II"/>
    <property type="match status" value="1"/>
</dbReference>
<dbReference type="Pfam" id="PF00496">
    <property type="entry name" value="SBP_bac_5"/>
    <property type="match status" value="1"/>
</dbReference>
<evidence type="ECO:0000256" key="3">
    <source>
        <dbReference type="ARBA" id="ARBA00022729"/>
    </source>
</evidence>
<dbReference type="InterPro" id="IPR030678">
    <property type="entry name" value="Peptide/Ni-bd"/>
</dbReference>
<comment type="similarity">
    <text evidence="1">Belongs to the bacterial solute-binding protein 5 family.</text>
</comment>
<keyword evidence="7" id="KW-1185">Reference proteome</keyword>
<dbReference type="Gene3D" id="3.90.76.10">
    <property type="entry name" value="Dipeptide-binding Protein, Domain 1"/>
    <property type="match status" value="1"/>
</dbReference>